<dbReference type="PANTHER" id="PTHR36839">
    <property type="entry name" value="METALLO-BETA-LACTAMASE FAMILY PROTEIN (AFU_ORTHOLOGUE AFUA_5G12770)"/>
    <property type="match status" value="1"/>
</dbReference>
<dbReference type="Proteomes" id="UP000001514">
    <property type="component" value="Unassembled WGS sequence"/>
</dbReference>
<proteinExistence type="predicted"/>
<dbReference type="KEGG" id="smo:SELMODRAFT_421993"/>
<name>D8SH02_SELML</name>
<gene>
    <name evidence="1" type="ORF">SELMODRAFT_421993</name>
</gene>
<dbReference type="Gramene" id="EFJ16436">
    <property type="protein sequence ID" value="EFJ16436"/>
    <property type="gene ID" value="SELMODRAFT_421993"/>
</dbReference>
<organism evidence="2">
    <name type="scientific">Selaginella moellendorffii</name>
    <name type="common">Spikemoss</name>
    <dbReference type="NCBI Taxonomy" id="88036"/>
    <lineage>
        <taxon>Eukaryota</taxon>
        <taxon>Viridiplantae</taxon>
        <taxon>Streptophyta</taxon>
        <taxon>Embryophyta</taxon>
        <taxon>Tracheophyta</taxon>
        <taxon>Lycopodiopsida</taxon>
        <taxon>Selaginellales</taxon>
        <taxon>Selaginellaceae</taxon>
        <taxon>Selaginella</taxon>
    </lineage>
</organism>
<evidence type="ECO:0000313" key="2">
    <source>
        <dbReference type="Proteomes" id="UP000001514"/>
    </source>
</evidence>
<dbReference type="PANTHER" id="PTHR36839:SF1">
    <property type="entry name" value="METALLO-BETA-LACTAMASE FAMILY PROTEIN (AFU_ORTHOLOGUE AFUA_5G12770)"/>
    <property type="match status" value="1"/>
</dbReference>
<reference evidence="1 2" key="1">
    <citation type="journal article" date="2011" name="Science">
        <title>The Selaginella genome identifies genetic changes associated with the evolution of vascular plants.</title>
        <authorList>
            <person name="Banks J.A."/>
            <person name="Nishiyama T."/>
            <person name="Hasebe M."/>
            <person name="Bowman J.L."/>
            <person name="Gribskov M."/>
            <person name="dePamphilis C."/>
            <person name="Albert V.A."/>
            <person name="Aono N."/>
            <person name="Aoyama T."/>
            <person name="Ambrose B.A."/>
            <person name="Ashton N.W."/>
            <person name="Axtell M.J."/>
            <person name="Barker E."/>
            <person name="Barker M.S."/>
            <person name="Bennetzen J.L."/>
            <person name="Bonawitz N.D."/>
            <person name="Chapple C."/>
            <person name="Cheng C."/>
            <person name="Correa L.G."/>
            <person name="Dacre M."/>
            <person name="DeBarry J."/>
            <person name="Dreyer I."/>
            <person name="Elias M."/>
            <person name="Engstrom E.M."/>
            <person name="Estelle M."/>
            <person name="Feng L."/>
            <person name="Finet C."/>
            <person name="Floyd S.K."/>
            <person name="Frommer W.B."/>
            <person name="Fujita T."/>
            <person name="Gramzow L."/>
            <person name="Gutensohn M."/>
            <person name="Harholt J."/>
            <person name="Hattori M."/>
            <person name="Heyl A."/>
            <person name="Hirai T."/>
            <person name="Hiwatashi Y."/>
            <person name="Ishikawa M."/>
            <person name="Iwata M."/>
            <person name="Karol K.G."/>
            <person name="Koehler B."/>
            <person name="Kolukisaoglu U."/>
            <person name="Kubo M."/>
            <person name="Kurata T."/>
            <person name="Lalonde S."/>
            <person name="Li K."/>
            <person name="Li Y."/>
            <person name="Litt A."/>
            <person name="Lyons E."/>
            <person name="Manning G."/>
            <person name="Maruyama T."/>
            <person name="Michael T.P."/>
            <person name="Mikami K."/>
            <person name="Miyazaki S."/>
            <person name="Morinaga S."/>
            <person name="Murata T."/>
            <person name="Mueller-Roeber B."/>
            <person name="Nelson D.R."/>
            <person name="Obara M."/>
            <person name="Oguri Y."/>
            <person name="Olmstead R.G."/>
            <person name="Onodera N."/>
            <person name="Petersen B.L."/>
            <person name="Pils B."/>
            <person name="Prigge M."/>
            <person name="Rensing S.A."/>
            <person name="Riano-Pachon D.M."/>
            <person name="Roberts A.W."/>
            <person name="Sato Y."/>
            <person name="Scheller H.V."/>
            <person name="Schulz B."/>
            <person name="Schulz C."/>
            <person name="Shakirov E.V."/>
            <person name="Shibagaki N."/>
            <person name="Shinohara N."/>
            <person name="Shippen D.E."/>
            <person name="Soerensen I."/>
            <person name="Sotooka R."/>
            <person name="Sugimoto N."/>
            <person name="Sugita M."/>
            <person name="Sumikawa N."/>
            <person name="Tanurdzic M."/>
            <person name="Theissen G."/>
            <person name="Ulvskov P."/>
            <person name="Wakazuki S."/>
            <person name="Weng J.K."/>
            <person name="Willats W.W."/>
            <person name="Wipf D."/>
            <person name="Wolf P.G."/>
            <person name="Yang L."/>
            <person name="Zimmer A.D."/>
            <person name="Zhu Q."/>
            <person name="Mitros T."/>
            <person name="Hellsten U."/>
            <person name="Loque D."/>
            <person name="Otillar R."/>
            <person name="Salamov A."/>
            <person name="Schmutz J."/>
            <person name="Shapiro H."/>
            <person name="Lindquist E."/>
            <person name="Lucas S."/>
            <person name="Rokhsar D."/>
            <person name="Grigoriev I.V."/>
        </authorList>
    </citation>
    <scope>NUCLEOTIDE SEQUENCE [LARGE SCALE GENOMIC DNA]</scope>
</reference>
<evidence type="ECO:0000313" key="1">
    <source>
        <dbReference type="EMBL" id="EFJ16436.1"/>
    </source>
</evidence>
<dbReference type="AlphaFoldDB" id="D8SH02"/>
<dbReference type="EMBL" id="GL377619">
    <property type="protein sequence ID" value="EFJ16436.1"/>
    <property type="molecule type" value="Genomic_DNA"/>
</dbReference>
<dbReference type="InParanoid" id="D8SH02"/>
<keyword evidence="2" id="KW-1185">Reference proteome</keyword>
<accession>D8SH02</accession>
<sequence length="227" mass="26351">MLMIGQTSTFQKDSTDYMKCTSTIRSTYRTTVLRPSTETGSPQIRCVLPDNRPRSAALYRWISKIHNVVAFYNDTMKILLTLSDFKLLEAHAPYVVIFVRLLGWSSLQHPPKAPVLFAPMITSSFQGGQAWTSMSKMRLQFRNGFKKHEPQVFEIITFPKFGIGQRAFLIQTLAVVHFLWDKKWVVYQHENVAILLVLKSSTGLMELKRGVFYSWEISYWWGWTTKQ</sequence>
<dbReference type="HOGENOM" id="CLU_1221466_0_0_1"/>
<protein>
    <submittedName>
        <fullName evidence="1">Uncharacterized protein</fullName>
    </submittedName>
</protein>